<evidence type="ECO:0000313" key="2">
    <source>
        <dbReference type="Proteomes" id="UP001488838"/>
    </source>
</evidence>
<dbReference type="Proteomes" id="UP001488838">
    <property type="component" value="Unassembled WGS sequence"/>
</dbReference>
<sequence>MLLRDLEDCCVHRCHTEDGLRCKKYCASANELFGNTGCLIFKNSPESREPAVVSGSRIHRPPIYIVCSPL</sequence>
<accession>A0AAW0HQA6</accession>
<evidence type="ECO:0000313" key="1">
    <source>
        <dbReference type="EMBL" id="KAK7804274.1"/>
    </source>
</evidence>
<gene>
    <name evidence="1" type="ORF">U0070_006665</name>
</gene>
<keyword evidence="2" id="KW-1185">Reference proteome</keyword>
<reference evidence="1 2" key="1">
    <citation type="journal article" date="2023" name="bioRxiv">
        <title>Conserved and derived expression patterns and positive selection on dental genes reveal complex evolutionary context of ever-growing rodent molars.</title>
        <authorList>
            <person name="Calamari Z.T."/>
            <person name="Song A."/>
            <person name="Cohen E."/>
            <person name="Akter M."/>
            <person name="Roy R.D."/>
            <person name="Hallikas O."/>
            <person name="Christensen M.M."/>
            <person name="Li P."/>
            <person name="Marangoni P."/>
            <person name="Jernvall J."/>
            <person name="Klein O.D."/>
        </authorList>
    </citation>
    <scope>NUCLEOTIDE SEQUENCE [LARGE SCALE GENOMIC DNA]</scope>
    <source>
        <strain evidence="1">V071</strain>
    </source>
</reference>
<name>A0AAW0HQA6_MYOGA</name>
<comment type="caution">
    <text evidence="1">The sequence shown here is derived from an EMBL/GenBank/DDBJ whole genome shotgun (WGS) entry which is preliminary data.</text>
</comment>
<protein>
    <submittedName>
        <fullName evidence="1">Uncharacterized protein</fullName>
    </submittedName>
</protein>
<organism evidence="1 2">
    <name type="scientific">Myodes glareolus</name>
    <name type="common">Bank vole</name>
    <name type="synonym">Clethrionomys glareolus</name>
    <dbReference type="NCBI Taxonomy" id="447135"/>
    <lineage>
        <taxon>Eukaryota</taxon>
        <taxon>Metazoa</taxon>
        <taxon>Chordata</taxon>
        <taxon>Craniata</taxon>
        <taxon>Vertebrata</taxon>
        <taxon>Euteleostomi</taxon>
        <taxon>Mammalia</taxon>
        <taxon>Eutheria</taxon>
        <taxon>Euarchontoglires</taxon>
        <taxon>Glires</taxon>
        <taxon>Rodentia</taxon>
        <taxon>Myomorpha</taxon>
        <taxon>Muroidea</taxon>
        <taxon>Cricetidae</taxon>
        <taxon>Arvicolinae</taxon>
        <taxon>Myodes</taxon>
    </lineage>
</organism>
<dbReference type="EMBL" id="JBBHLL010000386">
    <property type="protein sequence ID" value="KAK7804274.1"/>
    <property type="molecule type" value="Genomic_DNA"/>
</dbReference>
<dbReference type="AlphaFoldDB" id="A0AAW0HQA6"/>
<proteinExistence type="predicted"/>